<keyword evidence="4 7" id="KW-0788">Thiol protease</keyword>
<evidence type="ECO:0000256" key="1">
    <source>
        <dbReference type="ARBA" id="ARBA00007623"/>
    </source>
</evidence>
<dbReference type="EMBL" id="CT868574">
    <property type="protein sequence ID" value="CAK86426.1"/>
    <property type="molecule type" value="Genomic_DNA"/>
</dbReference>
<feature type="domain" description="EF-hand" evidence="9">
    <location>
        <begin position="103"/>
        <end position="138"/>
    </location>
</feature>
<accession>A0DTQ9</accession>
<evidence type="ECO:0000259" key="8">
    <source>
        <dbReference type="PROSITE" id="PS50203"/>
    </source>
</evidence>
<evidence type="ECO:0000259" key="9">
    <source>
        <dbReference type="PROSITE" id="PS50222"/>
    </source>
</evidence>
<dbReference type="GeneID" id="5039608"/>
<keyword evidence="11" id="KW-1185">Reference proteome</keyword>
<feature type="active site" evidence="6 7">
    <location>
        <position position="843"/>
    </location>
</feature>
<dbReference type="SUPFAM" id="SSF54001">
    <property type="entry name" value="Cysteine proteinases"/>
    <property type="match status" value="1"/>
</dbReference>
<keyword evidence="5" id="KW-0106">Calcium</keyword>
<dbReference type="GO" id="GO:0005509">
    <property type="term" value="F:calcium ion binding"/>
    <property type="evidence" value="ECO:0007669"/>
    <property type="project" value="InterPro"/>
</dbReference>
<dbReference type="Pfam" id="PF00648">
    <property type="entry name" value="Peptidase_C2"/>
    <property type="match status" value="1"/>
</dbReference>
<name>A0DTQ9_PARTE</name>
<sequence length="1157" mass="132404">MATKQKSIEDYRNAVKLLKLKVLKLQKHNEELVDKLREQGIPLDQQHDQVDLSNQAVMGIFSRSCRRVGLTPEMMFRASDREGQGQISTEDMRLFLSKVRLGLNNTQLTMLVRIFDEDCSGVIKREEYYDCLQAYGINEEKVSGQARTYGQESLLKYARLLLMNRMSVEDSLKRMGDNIIPSHFVSFIHGIDGSNLLNEKEIIAVFNHIDVNKSGVLQATFYDQEVRKAMRVAQSDIGLGVQINPNPNAGGGGGNPIPKAQPVGILKPTQASQQLDPFRMTQTQMGQSKSGLNMSSSHAFLNETIIMLTDEDRKNIQTIITKLKAQGVDAIEFIRNVIQQLEVPGAGILLYDFYKRFDKKIPKSDQLSFFNAIDLNKNGSIDYDELMVFFQEFKSPKDNYDLLFEILTRKLQALEIGIVQHLASEQIYEDTQLNQELFYQLAQILFSCPSKKHSDALFSYFDIDGSGVLSAQEIIDQVQKILLIYVPQKTMNLDNTLNKSMRASLKSVGEYATTLSKLKPVLIEEDYFSKYRMEGSGRTLHKEETKWTTIFNSDLACLRYVYEEISKLEQSPGTKWEDPDFGPTKEDPYGSKSMYFADNDVPEGAPQPKECKWLRPEEFLAALVENGDEQYKNCTVDVFDEDGAASNDVCQSKYLGNCWFVSALSIISGYEQYLQGDFVITQESIQELTDEEVNGMLIGVYPPCFKFLRKYGLYVMRFFKNFGWKYVVIDDKLCVKDNEYVFGKCRKPTECWVNLIEKAYAKLHQNYFSLTAGDIAQGLADMTGKVPDKIKLNEECTKAEKEDLWNLLLKCKKDGTMLGCSAEGGTELYLKINDEDTGVMSGHAYGILDVFEIPDQSCDNYHKSHRLLKIRNPWGYGEWKLKWSENPDYSAKLDKWIDWINDYYQKEIEKAKLEGKEPPEPYVYGQDDGTFFMCFKSWRTVFSNLFQCIDFPDDWSGLRAFDQFGLQSSGAPMKTEASLIQYAQKNPQYILELKRKKGDKTSMYIQMQQMDGIYQICILIGRLFLGERYPFPNVMKPILLCVFSLGPTEKCLAKFDDKKVVASSGKLNLRREIDTNDISLSNGRYAVIPCTKEGAQQIDFTLSFYFDCDKSEINITKYGDPRFKLYPITEEEEEVSKVPDELKKLLKKQAQEVLSQQ</sequence>
<evidence type="ECO:0000256" key="3">
    <source>
        <dbReference type="ARBA" id="ARBA00022801"/>
    </source>
</evidence>
<dbReference type="SMART" id="SM00054">
    <property type="entry name" value="EFh"/>
    <property type="match status" value="5"/>
</dbReference>
<dbReference type="InterPro" id="IPR038765">
    <property type="entry name" value="Papain-like_cys_pep_sf"/>
</dbReference>
<dbReference type="InterPro" id="IPR001300">
    <property type="entry name" value="Peptidase_C2_calpain_cat"/>
</dbReference>
<dbReference type="InterPro" id="IPR036213">
    <property type="entry name" value="Calpain_III_sf"/>
</dbReference>
<dbReference type="PROSITE" id="PS00018">
    <property type="entry name" value="EF_HAND_1"/>
    <property type="match status" value="2"/>
</dbReference>
<dbReference type="Pfam" id="PF13202">
    <property type="entry name" value="EF-hand_5"/>
    <property type="match status" value="1"/>
</dbReference>
<reference evidence="10 11" key="1">
    <citation type="journal article" date="2006" name="Nature">
        <title>Global trends of whole-genome duplications revealed by the ciliate Paramecium tetraurelia.</title>
        <authorList>
            <consortium name="Genoscope"/>
            <person name="Aury J.-M."/>
            <person name="Jaillon O."/>
            <person name="Duret L."/>
            <person name="Noel B."/>
            <person name="Jubin C."/>
            <person name="Porcel B.M."/>
            <person name="Segurens B."/>
            <person name="Daubin V."/>
            <person name="Anthouard V."/>
            <person name="Aiach N."/>
            <person name="Arnaiz O."/>
            <person name="Billaut A."/>
            <person name="Beisson J."/>
            <person name="Blanc I."/>
            <person name="Bouhouche K."/>
            <person name="Camara F."/>
            <person name="Duharcourt S."/>
            <person name="Guigo R."/>
            <person name="Gogendeau D."/>
            <person name="Katinka M."/>
            <person name="Keller A.-M."/>
            <person name="Kissmehl R."/>
            <person name="Klotz C."/>
            <person name="Koll F."/>
            <person name="Le Moue A."/>
            <person name="Lepere C."/>
            <person name="Malinsky S."/>
            <person name="Nowacki M."/>
            <person name="Nowak J.K."/>
            <person name="Plattner H."/>
            <person name="Poulain J."/>
            <person name="Ruiz F."/>
            <person name="Serrano V."/>
            <person name="Zagulski M."/>
            <person name="Dessen P."/>
            <person name="Betermier M."/>
            <person name="Weissenbach J."/>
            <person name="Scarpelli C."/>
            <person name="Schachter V."/>
            <person name="Sperling L."/>
            <person name="Meyer E."/>
            <person name="Cohen J."/>
            <person name="Wincker P."/>
        </authorList>
    </citation>
    <scope>NUCLEOTIDE SEQUENCE [LARGE SCALE GENOMIC DNA]</scope>
    <source>
        <strain evidence="10 11">Stock d4-2</strain>
    </source>
</reference>
<dbReference type="KEGG" id="ptm:GSPATT00020108001"/>
<organism evidence="10 11">
    <name type="scientific">Paramecium tetraurelia</name>
    <dbReference type="NCBI Taxonomy" id="5888"/>
    <lineage>
        <taxon>Eukaryota</taxon>
        <taxon>Sar</taxon>
        <taxon>Alveolata</taxon>
        <taxon>Ciliophora</taxon>
        <taxon>Intramacronucleata</taxon>
        <taxon>Oligohymenophorea</taxon>
        <taxon>Peniculida</taxon>
        <taxon>Parameciidae</taxon>
        <taxon>Paramecium</taxon>
    </lineage>
</organism>
<dbReference type="eggNOG" id="KOG0045">
    <property type="taxonomic scope" value="Eukaryota"/>
</dbReference>
<gene>
    <name evidence="10" type="ORF">GSPATT00020108001</name>
</gene>
<feature type="domain" description="EF-hand" evidence="9">
    <location>
        <begin position="361"/>
        <end position="396"/>
    </location>
</feature>
<evidence type="ECO:0000256" key="2">
    <source>
        <dbReference type="ARBA" id="ARBA00022670"/>
    </source>
</evidence>
<dbReference type="Gene3D" id="2.60.120.380">
    <property type="match status" value="1"/>
</dbReference>
<dbReference type="FunFam" id="2.60.120.380:FF:000052">
    <property type="entry name" value="Uncharacterized protein"/>
    <property type="match status" value="1"/>
</dbReference>
<dbReference type="PROSITE" id="PS50203">
    <property type="entry name" value="CALPAIN_CAT"/>
    <property type="match status" value="1"/>
</dbReference>
<dbReference type="SUPFAM" id="SSF49758">
    <property type="entry name" value="Calpain large subunit, middle domain (domain III)"/>
    <property type="match status" value="1"/>
</dbReference>
<dbReference type="PANTHER" id="PTHR10183">
    <property type="entry name" value="CALPAIN"/>
    <property type="match status" value="1"/>
</dbReference>
<comment type="similarity">
    <text evidence="1">Belongs to the peptidase C2 family.</text>
</comment>
<dbReference type="GO" id="GO:0006508">
    <property type="term" value="P:proteolysis"/>
    <property type="evidence" value="ECO:0007669"/>
    <property type="project" value="UniProtKB-KW"/>
</dbReference>
<keyword evidence="3 7" id="KW-0378">Hydrolase</keyword>
<feature type="active site" evidence="6 7">
    <location>
        <position position="658"/>
    </location>
</feature>
<dbReference type="SMART" id="SM00230">
    <property type="entry name" value="CysPc"/>
    <property type="match status" value="1"/>
</dbReference>
<dbReference type="InParanoid" id="A0DTQ9"/>
<dbReference type="Proteomes" id="UP000000600">
    <property type="component" value="Unassembled WGS sequence"/>
</dbReference>
<feature type="active site" evidence="6 7">
    <location>
        <position position="872"/>
    </location>
</feature>
<dbReference type="CDD" id="cd00044">
    <property type="entry name" value="CysPc"/>
    <property type="match status" value="1"/>
</dbReference>
<evidence type="ECO:0000313" key="11">
    <source>
        <dbReference type="Proteomes" id="UP000000600"/>
    </source>
</evidence>
<dbReference type="HOGENOM" id="CLU_275776_0_0_1"/>
<dbReference type="InterPro" id="IPR022684">
    <property type="entry name" value="Calpain_cysteine_protease"/>
</dbReference>
<dbReference type="OMA" id="NIQTIMT"/>
<dbReference type="PROSITE" id="PS50222">
    <property type="entry name" value="EF_HAND_2"/>
    <property type="match status" value="3"/>
</dbReference>
<evidence type="ECO:0000256" key="6">
    <source>
        <dbReference type="PIRSR" id="PIRSR622684-1"/>
    </source>
</evidence>
<dbReference type="InterPro" id="IPR011992">
    <property type="entry name" value="EF-hand-dom_pair"/>
</dbReference>
<feature type="domain" description="Calpain catalytic" evidence="8">
    <location>
        <begin position="575"/>
        <end position="951"/>
    </location>
</feature>
<dbReference type="Gene3D" id="1.10.238.10">
    <property type="entry name" value="EF-hand"/>
    <property type="match status" value="2"/>
</dbReference>
<dbReference type="Pfam" id="PF13833">
    <property type="entry name" value="EF-hand_8"/>
    <property type="match status" value="2"/>
</dbReference>
<dbReference type="GO" id="GO:0004198">
    <property type="term" value="F:calcium-dependent cysteine-type endopeptidase activity"/>
    <property type="evidence" value="ECO:0007669"/>
    <property type="project" value="InterPro"/>
</dbReference>
<dbReference type="Pfam" id="PF01067">
    <property type="entry name" value="Calpain_III"/>
    <property type="match status" value="1"/>
</dbReference>
<dbReference type="OrthoDB" id="287147at2759"/>
<keyword evidence="2 7" id="KW-0645">Protease</keyword>
<dbReference type="SUPFAM" id="SSF47473">
    <property type="entry name" value="EF-hand"/>
    <property type="match status" value="2"/>
</dbReference>
<dbReference type="InterPro" id="IPR018247">
    <property type="entry name" value="EF_Hand_1_Ca_BS"/>
</dbReference>
<protein>
    <recommendedName>
        <fullName evidence="12">Calpain family cysteine protease</fullName>
    </recommendedName>
</protein>
<feature type="domain" description="EF-hand" evidence="9">
    <location>
        <begin position="449"/>
        <end position="484"/>
    </location>
</feature>
<evidence type="ECO:0008006" key="12">
    <source>
        <dbReference type="Google" id="ProtNLM"/>
    </source>
</evidence>
<dbReference type="Gene3D" id="3.90.70.10">
    <property type="entry name" value="Cysteine proteinases"/>
    <property type="match status" value="1"/>
</dbReference>
<evidence type="ECO:0000256" key="5">
    <source>
        <dbReference type="ARBA" id="ARBA00022837"/>
    </source>
</evidence>
<dbReference type="AlphaFoldDB" id="A0DTQ9"/>
<evidence type="ECO:0000256" key="4">
    <source>
        <dbReference type="ARBA" id="ARBA00022807"/>
    </source>
</evidence>
<dbReference type="InterPro" id="IPR002048">
    <property type="entry name" value="EF_hand_dom"/>
</dbReference>
<dbReference type="InterPro" id="IPR022682">
    <property type="entry name" value="Calpain_domain_III"/>
</dbReference>
<evidence type="ECO:0000313" key="10">
    <source>
        <dbReference type="EMBL" id="CAK86426.1"/>
    </source>
</evidence>
<evidence type="ECO:0000256" key="7">
    <source>
        <dbReference type="PROSITE-ProRule" id="PRU00239"/>
    </source>
</evidence>
<dbReference type="PANTHER" id="PTHR10183:SF379">
    <property type="entry name" value="CALPAIN-5"/>
    <property type="match status" value="1"/>
</dbReference>
<dbReference type="STRING" id="5888.A0DTQ9"/>
<proteinExistence type="inferred from homology"/>
<dbReference type="RefSeq" id="XP_001453823.1">
    <property type="nucleotide sequence ID" value="XM_001453786.1"/>
</dbReference>